<protein>
    <submittedName>
        <fullName evidence="6">TetR/AcrR family transcriptional regulator</fullName>
    </submittedName>
</protein>
<dbReference type="InterPro" id="IPR036271">
    <property type="entry name" value="Tet_transcr_reg_TetR-rel_C_sf"/>
</dbReference>
<gene>
    <name evidence="6" type="ORF">PO878_10700</name>
</gene>
<dbReference type="EMBL" id="CP116942">
    <property type="protein sequence ID" value="WCO69191.1"/>
    <property type="molecule type" value="Genomic_DNA"/>
</dbReference>
<dbReference type="SUPFAM" id="SSF48498">
    <property type="entry name" value="Tetracyclin repressor-like, C-terminal domain"/>
    <property type="match status" value="1"/>
</dbReference>
<dbReference type="RefSeq" id="WP_272738704.1">
    <property type="nucleotide sequence ID" value="NZ_CP116942.1"/>
</dbReference>
<dbReference type="SUPFAM" id="SSF46689">
    <property type="entry name" value="Homeodomain-like"/>
    <property type="match status" value="1"/>
</dbReference>
<proteinExistence type="predicted"/>
<dbReference type="InterPro" id="IPR009057">
    <property type="entry name" value="Homeodomain-like_sf"/>
</dbReference>
<keyword evidence="2 4" id="KW-0238">DNA-binding</keyword>
<dbReference type="PANTHER" id="PTHR30055">
    <property type="entry name" value="HTH-TYPE TRANSCRIPTIONAL REGULATOR RUTR"/>
    <property type="match status" value="1"/>
</dbReference>
<feature type="domain" description="HTH tetR-type" evidence="5">
    <location>
        <begin position="7"/>
        <end position="67"/>
    </location>
</feature>
<feature type="DNA-binding region" description="H-T-H motif" evidence="4">
    <location>
        <begin position="30"/>
        <end position="49"/>
    </location>
</feature>
<dbReference type="Pfam" id="PF17938">
    <property type="entry name" value="TetR_C_29"/>
    <property type="match status" value="1"/>
</dbReference>
<organism evidence="6 7">
    <name type="scientific">Iamia majanohamensis</name>
    <dbReference type="NCBI Taxonomy" id="467976"/>
    <lineage>
        <taxon>Bacteria</taxon>
        <taxon>Bacillati</taxon>
        <taxon>Actinomycetota</taxon>
        <taxon>Acidimicrobiia</taxon>
        <taxon>Acidimicrobiales</taxon>
        <taxon>Iamiaceae</taxon>
        <taxon>Iamia</taxon>
    </lineage>
</organism>
<dbReference type="InterPro" id="IPR001647">
    <property type="entry name" value="HTH_TetR"/>
</dbReference>
<dbReference type="AlphaFoldDB" id="A0AAE9YJB8"/>
<dbReference type="KEGG" id="ima:PO878_10700"/>
<dbReference type="InterPro" id="IPR041474">
    <property type="entry name" value="NicS_C"/>
</dbReference>
<keyword evidence="3" id="KW-0804">Transcription</keyword>
<name>A0AAE9YJB8_9ACTN</name>
<evidence type="ECO:0000259" key="5">
    <source>
        <dbReference type="PROSITE" id="PS50977"/>
    </source>
</evidence>
<accession>A0AAE9YJB8</accession>
<dbReference type="PROSITE" id="PS50977">
    <property type="entry name" value="HTH_TETR_2"/>
    <property type="match status" value="1"/>
</dbReference>
<keyword evidence="1" id="KW-0805">Transcription regulation</keyword>
<dbReference type="Gene3D" id="1.10.357.10">
    <property type="entry name" value="Tetracycline Repressor, domain 2"/>
    <property type="match status" value="1"/>
</dbReference>
<dbReference type="PANTHER" id="PTHR30055:SF234">
    <property type="entry name" value="HTH-TYPE TRANSCRIPTIONAL REGULATOR BETI"/>
    <property type="match status" value="1"/>
</dbReference>
<evidence type="ECO:0000313" key="7">
    <source>
        <dbReference type="Proteomes" id="UP001216390"/>
    </source>
</evidence>
<evidence type="ECO:0000256" key="2">
    <source>
        <dbReference type="ARBA" id="ARBA00023125"/>
    </source>
</evidence>
<dbReference type="GO" id="GO:0000976">
    <property type="term" value="F:transcription cis-regulatory region binding"/>
    <property type="evidence" value="ECO:0007669"/>
    <property type="project" value="TreeGrafter"/>
</dbReference>
<dbReference type="Proteomes" id="UP001216390">
    <property type="component" value="Chromosome"/>
</dbReference>
<keyword evidence="7" id="KW-1185">Reference proteome</keyword>
<dbReference type="Gene3D" id="1.10.10.60">
    <property type="entry name" value="Homeodomain-like"/>
    <property type="match status" value="1"/>
</dbReference>
<dbReference type="Pfam" id="PF00440">
    <property type="entry name" value="TetR_N"/>
    <property type="match status" value="1"/>
</dbReference>
<evidence type="ECO:0000256" key="1">
    <source>
        <dbReference type="ARBA" id="ARBA00023015"/>
    </source>
</evidence>
<reference evidence="6" key="1">
    <citation type="submission" date="2023-01" db="EMBL/GenBank/DDBJ databases">
        <title>The diversity of Class Acidimicrobiia in South China Sea sediment environments and the proposal of Iamia marina sp. nov., a novel species of the genus Iamia.</title>
        <authorList>
            <person name="He Y."/>
            <person name="Tian X."/>
        </authorList>
    </citation>
    <scope>NUCLEOTIDE SEQUENCE</scope>
    <source>
        <strain evidence="6">DSM 19957</strain>
    </source>
</reference>
<dbReference type="PRINTS" id="PR00455">
    <property type="entry name" value="HTHTETR"/>
</dbReference>
<dbReference type="InterPro" id="IPR050109">
    <property type="entry name" value="HTH-type_TetR-like_transc_reg"/>
</dbReference>
<evidence type="ECO:0000313" key="6">
    <source>
        <dbReference type="EMBL" id="WCO69191.1"/>
    </source>
</evidence>
<evidence type="ECO:0000256" key="3">
    <source>
        <dbReference type="ARBA" id="ARBA00023163"/>
    </source>
</evidence>
<dbReference type="GO" id="GO:0003700">
    <property type="term" value="F:DNA-binding transcription factor activity"/>
    <property type="evidence" value="ECO:0007669"/>
    <property type="project" value="TreeGrafter"/>
</dbReference>
<evidence type="ECO:0000256" key="4">
    <source>
        <dbReference type="PROSITE-ProRule" id="PRU00335"/>
    </source>
</evidence>
<sequence length="209" mass="23276">MATDGAGSTRDAILVEARRCFAERGFDGTSLNDIAAGVGIRRPSILHHFPSKEAIYAEVFLGVMAQWSAQVEEAVEEPSAEGWSKVDHVITAGFRFFQENPDFVVMARREALEGGRHLPIDLGKVLRPHFERAVAYFRREMEAGRFRTHDPEQLILSGYGALLTYFSDGPFLEGLLGRDPFAPEALEARLADVLLLFRTALLPETEREA</sequence>